<reference evidence="8" key="2">
    <citation type="submission" date="2018-11" db="EMBL/GenBank/DDBJ databases">
        <title>Trombidioid mite genomics.</title>
        <authorList>
            <person name="Dong X."/>
        </authorList>
    </citation>
    <scope>NUCLEOTIDE SEQUENCE</scope>
    <source>
        <strain evidence="8">UoL-WK</strain>
    </source>
</reference>
<gene>
    <name evidence="8" type="ORF">B4U79_09247</name>
    <name evidence="9" type="ORF">B4U79_12009</name>
</gene>
<reference evidence="8 10" key="1">
    <citation type="journal article" date="2018" name="Gigascience">
        <title>Genomes of trombidid mites reveal novel predicted allergens and laterally-transferred genes associated with secondary metabolism.</title>
        <authorList>
            <person name="Dong X."/>
            <person name="Chaisiri K."/>
            <person name="Xia D."/>
            <person name="Armstrong S.D."/>
            <person name="Fang Y."/>
            <person name="Donnelly M.J."/>
            <person name="Kadowaki T."/>
            <person name="McGarry J.W."/>
            <person name="Darby A.C."/>
            <person name="Makepeace B.L."/>
        </authorList>
    </citation>
    <scope>NUCLEOTIDE SEQUENCE [LARGE SCALE GENOMIC DNA]</scope>
    <source>
        <strain evidence="8">UoL-WK</strain>
    </source>
</reference>
<evidence type="ECO:0000256" key="2">
    <source>
        <dbReference type="ARBA" id="ARBA00013236"/>
    </source>
</evidence>
<keyword evidence="3" id="KW-0597">Phosphoprotein</keyword>
<evidence type="ECO:0000259" key="7">
    <source>
        <dbReference type="Pfam" id="PF17956"/>
    </source>
</evidence>
<feature type="non-terminal residue" evidence="8">
    <location>
        <position position="1"/>
    </location>
</feature>
<comment type="catalytic activity">
    <reaction evidence="6">
        <text>5-phospho-alpha-D-ribose 1-diphosphate + nicotinate + ATP + H2O = nicotinate beta-D-ribonucleotide + ADP + phosphate + diphosphate</text>
        <dbReference type="Rhea" id="RHEA:36163"/>
        <dbReference type="ChEBI" id="CHEBI:15377"/>
        <dbReference type="ChEBI" id="CHEBI:30616"/>
        <dbReference type="ChEBI" id="CHEBI:32544"/>
        <dbReference type="ChEBI" id="CHEBI:33019"/>
        <dbReference type="ChEBI" id="CHEBI:43474"/>
        <dbReference type="ChEBI" id="CHEBI:57502"/>
        <dbReference type="ChEBI" id="CHEBI:58017"/>
        <dbReference type="ChEBI" id="CHEBI:456216"/>
        <dbReference type="EC" id="6.3.4.21"/>
    </reaction>
</comment>
<evidence type="ECO:0000313" key="10">
    <source>
        <dbReference type="Proteomes" id="UP000285301"/>
    </source>
</evidence>
<comment type="pathway">
    <text evidence="1">Cofactor biosynthesis; NAD(+) biosynthesis; nicotinate D-ribonucleotide from nicotinate: step 1/1.</text>
</comment>
<evidence type="ECO:0000313" key="9">
    <source>
        <dbReference type="EMBL" id="RWS03384.1"/>
    </source>
</evidence>
<dbReference type="STRING" id="1965070.A0A443QK30"/>
<dbReference type="GO" id="GO:0016757">
    <property type="term" value="F:glycosyltransferase activity"/>
    <property type="evidence" value="ECO:0007669"/>
    <property type="project" value="UniProtKB-KW"/>
</dbReference>
<proteinExistence type="predicted"/>
<evidence type="ECO:0000256" key="6">
    <source>
        <dbReference type="ARBA" id="ARBA00048668"/>
    </source>
</evidence>
<dbReference type="Proteomes" id="UP000285301">
    <property type="component" value="Unassembled WGS sequence"/>
</dbReference>
<keyword evidence="8" id="KW-0808">Transferase</keyword>
<dbReference type="EC" id="6.3.4.21" evidence="2"/>
<comment type="caution">
    <text evidence="8">The sequence shown here is derived from an EMBL/GenBank/DDBJ whole genome shotgun (WGS) entry which is preliminary data.</text>
</comment>
<dbReference type="PANTHER" id="PTHR11098">
    <property type="entry name" value="NICOTINATE PHOSPHORIBOSYLTRANSFERASE"/>
    <property type="match status" value="1"/>
</dbReference>
<dbReference type="EMBL" id="NCKU01006554">
    <property type="protein sequence ID" value="RWS03384.1"/>
    <property type="molecule type" value="Genomic_DNA"/>
</dbReference>
<evidence type="ECO:0000313" key="8">
    <source>
        <dbReference type="EMBL" id="RWS03376.1"/>
    </source>
</evidence>
<dbReference type="PANTHER" id="PTHR11098:SF1">
    <property type="entry name" value="NICOTINATE PHOSPHORIBOSYLTRANSFERASE"/>
    <property type="match status" value="1"/>
</dbReference>
<evidence type="ECO:0000256" key="3">
    <source>
        <dbReference type="ARBA" id="ARBA00022553"/>
    </source>
</evidence>
<dbReference type="GO" id="GO:0004516">
    <property type="term" value="F:nicotinate phosphoribosyltransferase activity"/>
    <property type="evidence" value="ECO:0007669"/>
    <property type="project" value="UniProtKB-EC"/>
</dbReference>
<evidence type="ECO:0000256" key="1">
    <source>
        <dbReference type="ARBA" id="ARBA00004952"/>
    </source>
</evidence>
<keyword evidence="10" id="KW-1185">Reference proteome</keyword>
<dbReference type="UniPathway" id="UPA00253">
    <property type="reaction ID" value="UER00457"/>
</dbReference>
<dbReference type="EMBL" id="NCKU01006564">
    <property type="protein sequence ID" value="RWS03376.1"/>
    <property type="molecule type" value="Genomic_DNA"/>
</dbReference>
<dbReference type="GO" id="GO:0005829">
    <property type="term" value="C:cytosol"/>
    <property type="evidence" value="ECO:0007669"/>
    <property type="project" value="TreeGrafter"/>
</dbReference>
<organism evidence="8 10">
    <name type="scientific">Dinothrombium tinctorium</name>
    <dbReference type="NCBI Taxonomy" id="1965070"/>
    <lineage>
        <taxon>Eukaryota</taxon>
        <taxon>Metazoa</taxon>
        <taxon>Ecdysozoa</taxon>
        <taxon>Arthropoda</taxon>
        <taxon>Chelicerata</taxon>
        <taxon>Arachnida</taxon>
        <taxon>Acari</taxon>
        <taxon>Acariformes</taxon>
        <taxon>Trombidiformes</taxon>
        <taxon>Prostigmata</taxon>
        <taxon>Anystina</taxon>
        <taxon>Parasitengona</taxon>
        <taxon>Trombidioidea</taxon>
        <taxon>Trombidiidae</taxon>
        <taxon>Dinothrombium</taxon>
    </lineage>
</organism>
<dbReference type="AlphaFoldDB" id="A0A443QK30"/>
<keyword evidence="4" id="KW-0436">Ligase</keyword>
<feature type="domain" description="Nicotinate phosphoribosyltransferase C-terminal" evidence="7">
    <location>
        <begin position="24"/>
        <end position="133"/>
    </location>
</feature>
<dbReference type="InterPro" id="IPR007229">
    <property type="entry name" value="Nic_PRibTrfase-Fam"/>
</dbReference>
<dbReference type="FunFam" id="3.20.140.10:FF:000006">
    <property type="entry name" value="Nicotinate phosphoribosyltransferase"/>
    <property type="match status" value="1"/>
</dbReference>
<keyword evidence="8" id="KW-0328">Glycosyltransferase</keyword>
<evidence type="ECO:0000256" key="4">
    <source>
        <dbReference type="ARBA" id="ARBA00022598"/>
    </source>
</evidence>
<dbReference type="SUPFAM" id="SSF51690">
    <property type="entry name" value="Nicotinate/Quinolinate PRTase C-terminal domain-like"/>
    <property type="match status" value="1"/>
</dbReference>
<name>A0A443QK30_9ACAR</name>
<dbReference type="InterPro" id="IPR036068">
    <property type="entry name" value="Nicotinate_pribotase-like_C"/>
</dbReference>
<dbReference type="InterPro" id="IPR041619">
    <property type="entry name" value="NAPRTase_C"/>
</dbReference>
<evidence type="ECO:0000256" key="5">
    <source>
        <dbReference type="ARBA" id="ARBA00022642"/>
    </source>
</evidence>
<dbReference type="GO" id="GO:0034355">
    <property type="term" value="P:NAD+ biosynthetic process via the salvage pathway"/>
    <property type="evidence" value="ECO:0007669"/>
    <property type="project" value="TreeGrafter"/>
</dbReference>
<protein>
    <recommendedName>
        <fullName evidence="2">nicotinate phosphoribosyltransferase</fullName>
        <ecNumber evidence="2">6.3.4.21</ecNumber>
    </recommendedName>
</protein>
<accession>A0A443QK30</accession>
<dbReference type="Pfam" id="PF17956">
    <property type="entry name" value="NAPRTase_C"/>
    <property type="match status" value="1"/>
</dbReference>
<dbReference type="Gene3D" id="3.20.140.10">
    <property type="entry name" value="nicotinate phosphoribosyltransferase"/>
    <property type="match status" value="1"/>
</dbReference>
<keyword evidence="5" id="KW-0662">Pyridine nucleotide biosynthesis</keyword>
<dbReference type="OrthoDB" id="193380at2759"/>
<sequence length="148" mass="17002">LVEVNKRPCIKISEDVQKVTIPGRKQVFRLFGKDGSPLLDLLQTSSEPPPKQGERVLCRHPFLESKRAYVTPSGVEPLLQKWWSNGKLCQPLPTLEDVRNRVHDSIKSLRSDIKRHLNPTPYKVSVSEQLYHFMHKLWLENAPVGELS</sequence>